<comment type="caution">
    <text evidence="1">The sequence shown here is derived from an EMBL/GenBank/DDBJ whole genome shotgun (WGS) entry which is preliminary data.</text>
</comment>
<reference evidence="1 2" key="1">
    <citation type="submission" date="2024-01" db="EMBL/GenBank/DDBJ databases">
        <title>The genomes of 5 underutilized Papilionoideae crops provide insights into root nodulation and disease resistanc.</title>
        <authorList>
            <person name="Jiang F."/>
        </authorList>
    </citation>
    <scope>NUCLEOTIDE SEQUENCE [LARGE SCALE GENOMIC DNA]</scope>
    <source>
        <strain evidence="1">LVBAO_FW01</strain>
        <tissue evidence="1">Leaves</tissue>
    </source>
</reference>
<evidence type="ECO:0000313" key="2">
    <source>
        <dbReference type="Proteomes" id="UP001367508"/>
    </source>
</evidence>
<protein>
    <submittedName>
        <fullName evidence="1">Uncharacterized protein</fullName>
    </submittedName>
</protein>
<keyword evidence="2" id="KW-1185">Reference proteome</keyword>
<dbReference type="EMBL" id="JAYMYQ010000005">
    <property type="protein sequence ID" value="KAK7330259.1"/>
    <property type="molecule type" value="Genomic_DNA"/>
</dbReference>
<name>A0AAN9QCR1_CANGL</name>
<accession>A0AAN9QCR1</accession>
<organism evidence="1 2">
    <name type="scientific">Canavalia gladiata</name>
    <name type="common">Sword bean</name>
    <name type="synonym">Dolichos gladiatus</name>
    <dbReference type="NCBI Taxonomy" id="3824"/>
    <lineage>
        <taxon>Eukaryota</taxon>
        <taxon>Viridiplantae</taxon>
        <taxon>Streptophyta</taxon>
        <taxon>Embryophyta</taxon>
        <taxon>Tracheophyta</taxon>
        <taxon>Spermatophyta</taxon>
        <taxon>Magnoliopsida</taxon>
        <taxon>eudicotyledons</taxon>
        <taxon>Gunneridae</taxon>
        <taxon>Pentapetalae</taxon>
        <taxon>rosids</taxon>
        <taxon>fabids</taxon>
        <taxon>Fabales</taxon>
        <taxon>Fabaceae</taxon>
        <taxon>Papilionoideae</taxon>
        <taxon>50 kb inversion clade</taxon>
        <taxon>NPAAA clade</taxon>
        <taxon>indigoferoid/millettioid clade</taxon>
        <taxon>Phaseoleae</taxon>
        <taxon>Canavalia</taxon>
    </lineage>
</organism>
<proteinExistence type="predicted"/>
<gene>
    <name evidence="1" type="ORF">VNO77_24447</name>
</gene>
<evidence type="ECO:0000313" key="1">
    <source>
        <dbReference type="EMBL" id="KAK7330259.1"/>
    </source>
</evidence>
<dbReference type="Proteomes" id="UP001367508">
    <property type="component" value="Unassembled WGS sequence"/>
</dbReference>
<sequence>MEINTEEEGGQVNYNTWHPTPRLQFVNLLGKKLSSVISKQKISMELWNKARSFAEESAKRSQELSFRASKLSDMIASKHLPEPSSENNDDLQRFGITQHLREFVKGITITTFQHFPLQVFFFFRWT</sequence>
<dbReference type="AlphaFoldDB" id="A0AAN9QCR1"/>